<dbReference type="Pfam" id="PF00440">
    <property type="entry name" value="TetR_N"/>
    <property type="match status" value="1"/>
</dbReference>
<keyword evidence="2 4" id="KW-0238">DNA-binding</keyword>
<feature type="domain" description="HTH tetR-type" evidence="5">
    <location>
        <begin position="12"/>
        <end position="71"/>
    </location>
</feature>
<dbReference type="PANTHER" id="PTHR30055:SF234">
    <property type="entry name" value="HTH-TYPE TRANSCRIPTIONAL REGULATOR BETI"/>
    <property type="match status" value="1"/>
</dbReference>
<keyword evidence="3" id="KW-0804">Transcription</keyword>
<dbReference type="InterPro" id="IPR049445">
    <property type="entry name" value="TetR_SbtR-like_C"/>
</dbReference>
<name>A0ABT3CGF0_9MYCO</name>
<dbReference type="InterPro" id="IPR050109">
    <property type="entry name" value="HTH-type_TetR-like_transc_reg"/>
</dbReference>
<keyword evidence="7" id="KW-1185">Reference proteome</keyword>
<organism evidence="6 7">
    <name type="scientific">Mycolicibacterium komossense</name>
    <dbReference type="NCBI Taxonomy" id="1779"/>
    <lineage>
        <taxon>Bacteria</taxon>
        <taxon>Bacillati</taxon>
        <taxon>Actinomycetota</taxon>
        <taxon>Actinomycetes</taxon>
        <taxon>Mycobacteriales</taxon>
        <taxon>Mycobacteriaceae</taxon>
        <taxon>Mycolicibacterium</taxon>
    </lineage>
</organism>
<evidence type="ECO:0000259" key="5">
    <source>
        <dbReference type="PROSITE" id="PS50977"/>
    </source>
</evidence>
<dbReference type="PANTHER" id="PTHR30055">
    <property type="entry name" value="HTH-TYPE TRANSCRIPTIONAL REGULATOR RUTR"/>
    <property type="match status" value="1"/>
</dbReference>
<feature type="DNA-binding region" description="H-T-H motif" evidence="4">
    <location>
        <begin position="34"/>
        <end position="53"/>
    </location>
</feature>
<dbReference type="RefSeq" id="WP_264069738.1">
    <property type="nucleotide sequence ID" value="NZ_JACKTY010000033.1"/>
</dbReference>
<dbReference type="InterPro" id="IPR001647">
    <property type="entry name" value="HTH_TetR"/>
</dbReference>
<comment type="caution">
    <text evidence="6">The sequence shown here is derived from an EMBL/GenBank/DDBJ whole genome shotgun (WGS) entry which is preliminary data.</text>
</comment>
<dbReference type="PROSITE" id="PS50977">
    <property type="entry name" value="HTH_TETR_2"/>
    <property type="match status" value="1"/>
</dbReference>
<evidence type="ECO:0000256" key="3">
    <source>
        <dbReference type="ARBA" id="ARBA00023163"/>
    </source>
</evidence>
<evidence type="ECO:0000256" key="2">
    <source>
        <dbReference type="ARBA" id="ARBA00023125"/>
    </source>
</evidence>
<evidence type="ECO:0000256" key="4">
    <source>
        <dbReference type="PROSITE-ProRule" id="PRU00335"/>
    </source>
</evidence>
<gene>
    <name evidence="6" type="ORF">H7J73_21460</name>
</gene>
<sequence length="183" mass="19358">MTAPRPLRADAQRSRERVISAATDVFLRDGADGSLEEIARQAGVGSATLHRHFPSRWDLLDAVFTDTVRALCEQTTADAADREPAAALTSWLHAVGEYFAAVRGLAAAMLHTGGHASCEACHQILVHAGGPLLARAIASGAVRQDVTIDELLALVGGVALATEHDPHAGHRLRALALEGIRPR</sequence>
<evidence type="ECO:0000313" key="6">
    <source>
        <dbReference type="EMBL" id="MCV7228587.1"/>
    </source>
</evidence>
<dbReference type="Proteomes" id="UP001526201">
    <property type="component" value="Unassembled WGS sequence"/>
</dbReference>
<accession>A0ABT3CGF0</accession>
<evidence type="ECO:0000256" key="1">
    <source>
        <dbReference type="ARBA" id="ARBA00023015"/>
    </source>
</evidence>
<dbReference type="EMBL" id="JACKTY010000033">
    <property type="protein sequence ID" value="MCV7228587.1"/>
    <property type="molecule type" value="Genomic_DNA"/>
</dbReference>
<dbReference type="Gene3D" id="1.10.357.10">
    <property type="entry name" value="Tetracycline Repressor, domain 2"/>
    <property type="match status" value="1"/>
</dbReference>
<dbReference type="PRINTS" id="PR00455">
    <property type="entry name" value="HTHTETR"/>
</dbReference>
<dbReference type="InterPro" id="IPR009057">
    <property type="entry name" value="Homeodomain-like_sf"/>
</dbReference>
<keyword evidence="1" id="KW-0805">Transcription regulation</keyword>
<dbReference type="Pfam" id="PF21597">
    <property type="entry name" value="TetR_C_43"/>
    <property type="match status" value="1"/>
</dbReference>
<dbReference type="SUPFAM" id="SSF48498">
    <property type="entry name" value="Tetracyclin repressor-like, C-terminal domain"/>
    <property type="match status" value="1"/>
</dbReference>
<protein>
    <submittedName>
        <fullName evidence="6">TetR/AcrR family transcriptional regulator</fullName>
    </submittedName>
</protein>
<dbReference type="SUPFAM" id="SSF46689">
    <property type="entry name" value="Homeodomain-like"/>
    <property type="match status" value="1"/>
</dbReference>
<evidence type="ECO:0000313" key="7">
    <source>
        <dbReference type="Proteomes" id="UP001526201"/>
    </source>
</evidence>
<proteinExistence type="predicted"/>
<reference evidence="6 7" key="1">
    <citation type="journal article" date="2022" name="BMC Genomics">
        <title>Comparative genome analysis of mycobacteria focusing on tRNA and non-coding RNA.</title>
        <authorList>
            <person name="Behra P.R.K."/>
            <person name="Pettersson B.M.F."/>
            <person name="Ramesh M."/>
            <person name="Das S."/>
            <person name="Dasgupta S."/>
            <person name="Kirsebom L.A."/>
        </authorList>
    </citation>
    <scope>NUCLEOTIDE SEQUENCE [LARGE SCALE GENOMIC DNA]</scope>
    <source>
        <strain evidence="6 7">DSM 44078</strain>
    </source>
</reference>
<dbReference type="InterPro" id="IPR036271">
    <property type="entry name" value="Tet_transcr_reg_TetR-rel_C_sf"/>
</dbReference>